<dbReference type="InterPro" id="IPR000835">
    <property type="entry name" value="HTH_MarR-typ"/>
</dbReference>
<evidence type="ECO:0000313" key="6">
    <source>
        <dbReference type="Proteomes" id="UP001500483"/>
    </source>
</evidence>
<dbReference type="EMBL" id="BAAAYK010000038">
    <property type="protein sequence ID" value="GAA3357189.1"/>
    <property type="molecule type" value="Genomic_DNA"/>
</dbReference>
<dbReference type="Gene3D" id="1.10.10.10">
    <property type="entry name" value="Winged helix-like DNA-binding domain superfamily/Winged helix DNA-binding domain"/>
    <property type="match status" value="1"/>
</dbReference>
<keyword evidence="1" id="KW-0805">Transcription regulation</keyword>
<dbReference type="InterPro" id="IPR039422">
    <property type="entry name" value="MarR/SlyA-like"/>
</dbReference>
<keyword evidence="2" id="KW-0238">DNA-binding</keyword>
<dbReference type="Proteomes" id="UP001500483">
    <property type="component" value="Unassembled WGS sequence"/>
</dbReference>
<proteinExistence type="predicted"/>
<feature type="domain" description="HTH marR-type" evidence="4">
    <location>
        <begin position="27"/>
        <end position="156"/>
    </location>
</feature>
<gene>
    <name evidence="5" type="ORF">GCM10020366_24190</name>
</gene>
<evidence type="ECO:0000259" key="4">
    <source>
        <dbReference type="PROSITE" id="PS50995"/>
    </source>
</evidence>
<protein>
    <submittedName>
        <fullName evidence="5">MarR family transcriptional regulator</fullName>
    </submittedName>
</protein>
<organism evidence="5 6">
    <name type="scientific">Saccharopolyspora gregorii</name>
    <dbReference type="NCBI Taxonomy" id="33914"/>
    <lineage>
        <taxon>Bacteria</taxon>
        <taxon>Bacillati</taxon>
        <taxon>Actinomycetota</taxon>
        <taxon>Actinomycetes</taxon>
        <taxon>Pseudonocardiales</taxon>
        <taxon>Pseudonocardiaceae</taxon>
        <taxon>Saccharopolyspora</taxon>
    </lineage>
</organism>
<accession>A0ABP6RPJ5</accession>
<name>A0ABP6RPJ5_9PSEU</name>
<reference evidence="6" key="1">
    <citation type="journal article" date="2019" name="Int. J. Syst. Evol. Microbiol.">
        <title>The Global Catalogue of Microorganisms (GCM) 10K type strain sequencing project: providing services to taxonomists for standard genome sequencing and annotation.</title>
        <authorList>
            <consortium name="The Broad Institute Genomics Platform"/>
            <consortium name="The Broad Institute Genome Sequencing Center for Infectious Disease"/>
            <person name="Wu L."/>
            <person name="Ma J."/>
        </authorList>
    </citation>
    <scope>NUCLEOTIDE SEQUENCE [LARGE SCALE GENOMIC DNA]</scope>
    <source>
        <strain evidence="6">JCM 9687</strain>
    </source>
</reference>
<dbReference type="SMART" id="SM00347">
    <property type="entry name" value="HTH_MARR"/>
    <property type="match status" value="1"/>
</dbReference>
<evidence type="ECO:0000256" key="2">
    <source>
        <dbReference type="ARBA" id="ARBA00023125"/>
    </source>
</evidence>
<dbReference type="PANTHER" id="PTHR33164">
    <property type="entry name" value="TRANSCRIPTIONAL REGULATOR, MARR FAMILY"/>
    <property type="match status" value="1"/>
</dbReference>
<dbReference type="InterPro" id="IPR036390">
    <property type="entry name" value="WH_DNA-bd_sf"/>
</dbReference>
<dbReference type="InterPro" id="IPR036388">
    <property type="entry name" value="WH-like_DNA-bd_sf"/>
</dbReference>
<sequence length="167" mass="18199">MTRVSSRAERSGAADGADAAIPRPPLTLYLVKRLELVIRALLDDVLRPLGLTTLQYTALTVLQNRGALSSAQLARRSFLRPQTMHEMVLTLEKRGLITRGPDVHNKRVLLASLTEAGSELLAECAPAVLKLEDELLADLSPGQRETFREGLEHGITALAAVSEVRRA</sequence>
<dbReference type="PROSITE" id="PS50995">
    <property type="entry name" value="HTH_MARR_2"/>
    <property type="match status" value="1"/>
</dbReference>
<keyword evidence="3" id="KW-0804">Transcription</keyword>
<dbReference type="Pfam" id="PF12802">
    <property type="entry name" value="MarR_2"/>
    <property type="match status" value="1"/>
</dbReference>
<evidence type="ECO:0000256" key="3">
    <source>
        <dbReference type="ARBA" id="ARBA00023163"/>
    </source>
</evidence>
<dbReference type="InterPro" id="IPR023187">
    <property type="entry name" value="Tscrpt_reg_MarR-type_CS"/>
</dbReference>
<dbReference type="PROSITE" id="PS01117">
    <property type="entry name" value="HTH_MARR_1"/>
    <property type="match status" value="1"/>
</dbReference>
<dbReference type="PANTHER" id="PTHR33164:SF43">
    <property type="entry name" value="HTH-TYPE TRANSCRIPTIONAL REPRESSOR YETL"/>
    <property type="match status" value="1"/>
</dbReference>
<evidence type="ECO:0000313" key="5">
    <source>
        <dbReference type="EMBL" id="GAA3357189.1"/>
    </source>
</evidence>
<comment type="caution">
    <text evidence="5">The sequence shown here is derived from an EMBL/GenBank/DDBJ whole genome shotgun (WGS) entry which is preliminary data.</text>
</comment>
<keyword evidence="6" id="KW-1185">Reference proteome</keyword>
<dbReference type="SUPFAM" id="SSF46785">
    <property type="entry name" value="Winged helix' DNA-binding domain"/>
    <property type="match status" value="1"/>
</dbReference>
<evidence type="ECO:0000256" key="1">
    <source>
        <dbReference type="ARBA" id="ARBA00023015"/>
    </source>
</evidence>